<organism evidence="3 4">
    <name type="scientific">Streblomastix strix</name>
    <dbReference type="NCBI Taxonomy" id="222440"/>
    <lineage>
        <taxon>Eukaryota</taxon>
        <taxon>Metamonada</taxon>
        <taxon>Preaxostyla</taxon>
        <taxon>Oxymonadida</taxon>
        <taxon>Streblomastigidae</taxon>
        <taxon>Streblomastix</taxon>
    </lineage>
</organism>
<evidence type="ECO:0000256" key="1">
    <source>
        <dbReference type="SAM" id="Coils"/>
    </source>
</evidence>
<feature type="region of interest" description="Disordered" evidence="2">
    <location>
        <begin position="27"/>
        <end position="62"/>
    </location>
</feature>
<comment type="caution">
    <text evidence="3">The sequence shown here is derived from an EMBL/GenBank/DDBJ whole genome shotgun (WGS) entry which is preliminary data.</text>
</comment>
<dbReference type="AlphaFoldDB" id="A0A5J4RXH7"/>
<keyword evidence="1" id="KW-0175">Coiled coil</keyword>
<evidence type="ECO:0000313" key="3">
    <source>
        <dbReference type="EMBL" id="KAA6338469.1"/>
    </source>
</evidence>
<evidence type="ECO:0000313" key="4">
    <source>
        <dbReference type="Proteomes" id="UP000324800"/>
    </source>
</evidence>
<name>A0A5J4RXH7_9EUKA</name>
<feature type="compositionally biased region" description="Low complexity" evidence="2">
    <location>
        <begin position="27"/>
        <end position="46"/>
    </location>
</feature>
<reference evidence="3 4" key="1">
    <citation type="submission" date="2019-03" db="EMBL/GenBank/DDBJ databases">
        <title>Single cell metagenomics reveals metabolic interactions within the superorganism composed of flagellate Streblomastix strix and complex community of Bacteroidetes bacteria on its surface.</title>
        <authorList>
            <person name="Treitli S.C."/>
            <person name="Kolisko M."/>
            <person name="Husnik F."/>
            <person name="Keeling P."/>
            <person name="Hampl V."/>
        </authorList>
    </citation>
    <scope>NUCLEOTIDE SEQUENCE [LARGE SCALE GENOMIC DNA]</scope>
    <source>
        <strain evidence="3">ST1C</strain>
    </source>
</reference>
<protein>
    <submittedName>
        <fullName evidence="3">Uncharacterized protein</fullName>
    </submittedName>
</protein>
<evidence type="ECO:0000256" key="2">
    <source>
        <dbReference type="SAM" id="MobiDB-lite"/>
    </source>
</evidence>
<feature type="coiled-coil region" evidence="1">
    <location>
        <begin position="172"/>
        <end position="203"/>
    </location>
</feature>
<dbReference type="EMBL" id="SNRW01041253">
    <property type="protein sequence ID" value="KAA6338469.1"/>
    <property type="molecule type" value="Genomic_DNA"/>
</dbReference>
<accession>A0A5J4RXH7</accession>
<dbReference type="Proteomes" id="UP000324800">
    <property type="component" value="Unassembled WGS sequence"/>
</dbReference>
<gene>
    <name evidence="3" type="ORF">EZS28_052697</name>
</gene>
<proteinExistence type="predicted"/>
<sequence>MFDPIQADAVVLQRTDADDVEPRQYIGEQESSSIIDEEQISLSDISIQEEEGGPTSQKKKKINIKKKITHLKSSASTAEQKKNQQKKIKWTLKYNWIDEKGEKMDLDWQNIKTRQDARIHTFQQNQLQKLVDNVAAADVGCRDESVILHDIKLAQEERARAQKNDTLNFHRADVMLDRIQDLKKELSDTKKKILEKKNEVRKQLIEVSYK</sequence>